<organism evidence="2 3">
    <name type="scientific">Camelina sativa</name>
    <name type="common">False flax</name>
    <name type="synonym">Myagrum sativum</name>
    <dbReference type="NCBI Taxonomy" id="90675"/>
    <lineage>
        <taxon>Eukaryota</taxon>
        <taxon>Viridiplantae</taxon>
        <taxon>Streptophyta</taxon>
        <taxon>Embryophyta</taxon>
        <taxon>Tracheophyta</taxon>
        <taxon>Spermatophyta</taxon>
        <taxon>Magnoliopsida</taxon>
        <taxon>eudicotyledons</taxon>
        <taxon>Gunneridae</taxon>
        <taxon>Pentapetalae</taxon>
        <taxon>rosids</taxon>
        <taxon>malvids</taxon>
        <taxon>Brassicales</taxon>
        <taxon>Brassicaceae</taxon>
        <taxon>Camelineae</taxon>
        <taxon>Camelina</taxon>
    </lineage>
</organism>
<reference evidence="2" key="1">
    <citation type="journal article" date="2014" name="Nat. Commun.">
        <title>The emerging biofuel crop Camelina sativa retains a highly undifferentiated hexaploid genome structure.</title>
        <authorList>
            <person name="Kagale S."/>
            <person name="Koh C."/>
            <person name="Nixon J."/>
            <person name="Bollina V."/>
            <person name="Clarke W.E."/>
            <person name="Tuteja R."/>
            <person name="Spillane C."/>
            <person name="Robinson S.J."/>
            <person name="Links M.G."/>
            <person name="Clarke C."/>
            <person name="Higgins E.E."/>
            <person name="Huebert T."/>
            <person name="Sharpe A.G."/>
            <person name="Parkin I.A."/>
        </authorList>
    </citation>
    <scope>NUCLEOTIDE SEQUENCE [LARGE SCALE GENOMIC DNA]</scope>
    <source>
        <strain evidence="2">cv. DH55</strain>
    </source>
</reference>
<dbReference type="Pfam" id="PF05678">
    <property type="entry name" value="VQ"/>
    <property type="match status" value="1"/>
</dbReference>
<dbReference type="GeneID" id="104731539"/>
<dbReference type="InterPro" id="IPR039609">
    <property type="entry name" value="VQ_15/22"/>
</dbReference>
<evidence type="ECO:0000313" key="2">
    <source>
        <dbReference type="Proteomes" id="UP000694864"/>
    </source>
</evidence>
<evidence type="ECO:0000259" key="1">
    <source>
        <dbReference type="Pfam" id="PF05678"/>
    </source>
</evidence>
<dbReference type="RefSeq" id="XP_010449264.1">
    <property type="nucleotide sequence ID" value="XM_010450962.2"/>
</dbReference>
<evidence type="ECO:0000313" key="3">
    <source>
        <dbReference type="RefSeq" id="XP_010449264.1"/>
    </source>
</evidence>
<protein>
    <submittedName>
        <fullName evidence="3">Uncharacterized protein LOC104731539</fullName>
    </submittedName>
</protein>
<gene>
    <name evidence="3" type="primary">LOC104731539</name>
</gene>
<dbReference type="PANTHER" id="PTHR33179:SF75">
    <property type="entry name" value="GENOME ASSEMBLY, CHROMOSOME: A01"/>
    <property type="match status" value="1"/>
</dbReference>
<keyword evidence="2" id="KW-1185">Reference proteome</keyword>
<name>A0ABM0V149_CAMSA</name>
<dbReference type="InterPro" id="IPR008889">
    <property type="entry name" value="VQ"/>
</dbReference>
<dbReference type="Proteomes" id="UP000694864">
    <property type="component" value="Chromosome 12"/>
</dbReference>
<accession>A0ABM0V149</accession>
<dbReference type="PANTHER" id="PTHR33179">
    <property type="entry name" value="VQ MOTIF-CONTAINING PROTEIN"/>
    <property type="match status" value="1"/>
</dbReference>
<proteinExistence type="predicted"/>
<reference evidence="3" key="2">
    <citation type="submission" date="2025-08" db="UniProtKB">
        <authorList>
            <consortium name="RefSeq"/>
        </authorList>
    </citation>
    <scope>IDENTIFICATION</scope>
    <source>
        <tissue evidence="3">Leaf</tissue>
    </source>
</reference>
<sequence>MQCIHDTQKKTKKKYLTIKETSSMNNNSREDHWLQHYEQHQIQEMSPCFNATHNMASSSGSFLGDSAAAQEAAGRRSRASRRAIPTTLLNANPSNFRALVQKFTGRSAGGESNRRNGPVTLDFRSPTTISRETIFPVAHDRSNFDHDHVLNQHVSNEQHHVTWSGTESAMSYQLGEETNSAVHGSGYDDQDQDHDLLREYSGNSSYDDSLDHIDYYHDFHRETATLEEFMMRDLDL</sequence>
<feature type="domain" description="VQ" evidence="1">
    <location>
        <begin position="84"/>
        <end position="108"/>
    </location>
</feature>